<accession>A0A9X1FRB7</accession>
<protein>
    <submittedName>
        <fullName evidence="2">DUF1801 domain-containing protein</fullName>
    </submittedName>
</protein>
<keyword evidence="3" id="KW-1185">Reference proteome</keyword>
<sequence>MNPAEAYILEKPEPFKTILLQVQVLVEQTLPNFELLYKWRLPFYFTEGCPICYLNVTKGYVDVCFWLSDEFLIKHQDLITEKRKRVKSLRYRSPEEIDAQLLIRCIKEAYRTREEGFKVR</sequence>
<dbReference type="InterPro" id="IPR014922">
    <property type="entry name" value="YdhG-like"/>
</dbReference>
<reference evidence="2" key="1">
    <citation type="submission" date="2021-07" db="EMBL/GenBank/DDBJ databases">
        <title>Aureisphaera sp. CAU 1614 isolated from sea sediment.</title>
        <authorList>
            <person name="Kim W."/>
        </authorList>
    </citation>
    <scope>NUCLEOTIDE SEQUENCE</scope>
    <source>
        <strain evidence="2">CAU 1614</strain>
    </source>
</reference>
<evidence type="ECO:0000259" key="1">
    <source>
        <dbReference type="Pfam" id="PF08818"/>
    </source>
</evidence>
<name>A0A9X1FRB7_9FLAO</name>
<evidence type="ECO:0000313" key="3">
    <source>
        <dbReference type="Proteomes" id="UP001138686"/>
    </source>
</evidence>
<dbReference type="RefSeq" id="WP_219053446.1">
    <property type="nucleotide sequence ID" value="NZ_JAHWDP010000006.1"/>
</dbReference>
<dbReference type="Proteomes" id="UP001138686">
    <property type="component" value="Unassembled WGS sequence"/>
</dbReference>
<evidence type="ECO:0000313" key="2">
    <source>
        <dbReference type="EMBL" id="MBW2938918.1"/>
    </source>
</evidence>
<organism evidence="2 3">
    <name type="scientific">Halomarinibacterium sedimenti</name>
    <dbReference type="NCBI Taxonomy" id="2857106"/>
    <lineage>
        <taxon>Bacteria</taxon>
        <taxon>Pseudomonadati</taxon>
        <taxon>Bacteroidota</taxon>
        <taxon>Flavobacteriia</taxon>
        <taxon>Flavobacteriales</taxon>
        <taxon>Flavobacteriaceae</taxon>
        <taxon>Halomarinibacterium</taxon>
    </lineage>
</organism>
<dbReference type="Pfam" id="PF08818">
    <property type="entry name" value="DUF1801"/>
    <property type="match status" value="1"/>
</dbReference>
<proteinExistence type="predicted"/>
<gene>
    <name evidence="2" type="ORF">KXJ69_12440</name>
</gene>
<feature type="domain" description="YdhG-like" evidence="1">
    <location>
        <begin position="16"/>
        <end position="109"/>
    </location>
</feature>
<dbReference type="AlphaFoldDB" id="A0A9X1FRB7"/>
<dbReference type="EMBL" id="JAHWDP010000006">
    <property type="protein sequence ID" value="MBW2938918.1"/>
    <property type="molecule type" value="Genomic_DNA"/>
</dbReference>
<comment type="caution">
    <text evidence="2">The sequence shown here is derived from an EMBL/GenBank/DDBJ whole genome shotgun (WGS) entry which is preliminary data.</text>
</comment>